<dbReference type="Gene3D" id="1.10.10.10">
    <property type="entry name" value="Winged helix-like DNA-binding domain superfamily/Winged helix DNA-binding domain"/>
    <property type="match status" value="1"/>
</dbReference>
<feature type="region of interest" description="Disordered" evidence="6">
    <location>
        <begin position="691"/>
        <end position="869"/>
    </location>
</feature>
<gene>
    <name evidence="9" type="ORF">LX15_002336</name>
</gene>
<keyword evidence="2" id="KW-0805">Transcription regulation</keyword>
<proteinExistence type="inferred from homology"/>
<feature type="compositionally biased region" description="Gly residues" evidence="6">
    <location>
        <begin position="301"/>
        <end position="310"/>
    </location>
</feature>
<feature type="compositionally biased region" description="Pro residues" evidence="6">
    <location>
        <begin position="388"/>
        <end position="400"/>
    </location>
</feature>
<evidence type="ECO:0000256" key="3">
    <source>
        <dbReference type="ARBA" id="ARBA00023082"/>
    </source>
</evidence>
<feature type="compositionally biased region" description="Low complexity" evidence="6">
    <location>
        <begin position="284"/>
        <end position="300"/>
    </location>
</feature>
<dbReference type="SUPFAM" id="SSF88659">
    <property type="entry name" value="Sigma3 and sigma4 domains of RNA polymerase sigma factors"/>
    <property type="match status" value="1"/>
</dbReference>
<dbReference type="RefSeq" id="WP_308213452.1">
    <property type="nucleotide sequence ID" value="NZ_JAMTCP010000010.1"/>
</dbReference>
<feature type="region of interest" description="Disordered" evidence="6">
    <location>
        <begin position="344"/>
        <end position="469"/>
    </location>
</feature>
<dbReference type="InterPro" id="IPR013325">
    <property type="entry name" value="RNA_pol_sigma_r2"/>
</dbReference>
<name>A0ABT1HT29_STRSD</name>
<feature type="compositionally biased region" description="Pro residues" evidence="6">
    <location>
        <begin position="422"/>
        <end position="434"/>
    </location>
</feature>
<comment type="caution">
    <text evidence="9">The sequence shown here is derived from an EMBL/GenBank/DDBJ whole genome shotgun (WGS) entry which is preliminary data.</text>
</comment>
<dbReference type="Pfam" id="PF04542">
    <property type="entry name" value="Sigma70_r2"/>
    <property type="match status" value="1"/>
</dbReference>
<dbReference type="EMBL" id="JAMTCP010000010">
    <property type="protein sequence ID" value="MCP2258638.1"/>
    <property type="molecule type" value="Genomic_DNA"/>
</dbReference>
<keyword evidence="4" id="KW-0238">DNA-binding</keyword>
<sequence>MSTASADVHGPSDAELISAVRAGTVDAYGQLYQRHVSAALNLARQLSRSQAEADDLVSEAFAKVLDTLRAGGGPDTAFRAYLLTAVRHTAYDRTRRERRVELSDDVTAVAPPSVTSVPFRDTAVAGLERSLAAKAFARLPERWQAVLWHTEIEGQSPAQVAPLLGLTPNGVSALAYRAREGLRQAYLQVHLAETGEARCRATVDRLGAWTRGGLSRRETAQVEKHLDECDRCRALAAELADVNGALRAFVAPIVLGGATSAYLASAATSTGGWGAAAVTASGAAATSPATGPAGPAAGPASTGGGSGGAGSSLPRQAAGTAASTAALAAVVAVGLVAGPAGIELRLAEPPPPPPRTQQPAPATQAPPPVSPEPSSPSVRPPAAVSPSPAAPPLVAPPPAAPETRNPEPAPGSVPAPADAAQPPQPADPPAPPDPGRPEPGDPDPGNPPRPAPSLALSAPSSVTLAPEQTVELPITVTNTGDGPSEPVRLSLALPEGVTASPARASTARMLSAGPTPAGSATPPSVSCTGNIECVTDRGLAAREQMTFTLVLAAGPQIGDGTITGDVRGGPGAPMPVRVGLTVAQRRHGVDLDVRVVRWGLPPATRLEITANNTGDLPGRPSVTVESPWQLPPISVQPGCAHSGRTLTCTATKDVRPGETYRFSAWFVGWDLHGVVQVAARLGEAAVSRSITVDHRNPDRPSEHLAGPERPPGPPGLPVLGSIPASSVLTGPSAPSGTSGPSGSGSPQPSDRHPSTPSRPEDGDRPRPSAPNQPNQPDQPGRPTTTTSEPPRPTTTSGPPATTTPAPSSPPARPSPAPSTTTPSPTTSSPASPAAPSGPAATPRCQDPSDPALLPGQAGQRCEVALPAPR</sequence>
<keyword evidence="5" id="KW-0804">Transcription</keyword>
<dbReference type="PANTHER" id="PTHR43133:SF8">
    <property type="entry name" value="RNA POLYMERASE SIGMA FACTOR HI_1459-RELATED"/>
    <property type="match status" value="1"/>
</dbReference>
<evidence type="ECO:0000256" key="1">
    <source>
        <dbReference type="ARBA" id="ARBA00010641"/>
    </source>
</evidence>
<dbReference type="Gene3D" id="1.10.1740.10">
    <property type="match status" value="1"/>
</dbReference>
<feature type="compositionally biased region" description="Pro residues" evidence="6">
    <location>
        <begin position="806"/>
        <end position="816"/>
    </location>
</feature>
<feature type="compositionally biased region" description="Low complexity" evidence="6">
    <location>
        <begin position="375"/>
        <end position="387"/>
    </location>
</feature>
<dbReference type="Pfam" id="PF13490">
    <property type="entry name" value="zf-HC2"/>
    <property type="match status" value="1"/>
</dbReference>
<accession>A0ABT1HT29</accession>
<dbReference type="InterPro" id="IPR013324">
    <property type="entry name" value="RNA_pol_sigma_r3/r4-like"/>
</dbReference>
<feature type="compositionally biased region" description="Basic and acidic residues" evidence="6">
    <location>
        <begin position="749"/>
        <end position="766"/>
    </location>
</feature>
<feature type="region of interest" description="Disordered" evidence="6">
    <location>
        <begin position="284"/>
        <end position="315"/>
    </location>
</feature>
<dbReference type="InterPro" id="IPR039425">
    <property type="entry name" value="RNA_pol_sigma-70-like"/>
</dbReference>
<dbReference type="SUPFAM" id="SSF88946">
    <property type="entry name" value="Sigma2 domain of RNA polymerase sigma factors"/>
    <property type="match status" value="1"/>
</dbReference>
<evidence type="ECO:0000256" key="6">
    <source>
        <dbReference type="SAM" id="MobiDB-lite"/>
    </source>
</evidence>
<feature type="compositionally biased region" description="Low complexity" evidence="6">
    <location>
        <begin position="780"/>
        <end position="805"/>
    </location>
</feature>
<reference evidence="9 10" key="1">
    <citation type="submission" date="2022-06" db="EMBL/GenBank/DDBJ databases">
        <title>Genomic Encyclopedia of Archaeal and Bacterial Type Strains, Phase II (KMG-II): from individual species to whole genera.</title>
        <authorList>
            <person name="Goeker M."/>
        </authorList>
    </citation>
    <scope>NUCLEOTIDE SEQUENCE [LARGE SCALE GENOMIC DNA]</scope>
    <source>
        <strain evidence="9 10">DSM 40477</strain>
    </source>
</reference>
<keyword evidence="10" id="KW-1185">Reference proteome</keyword>
<feature type="compositionally biased region" description="Low complexity" evidence="6">
    <location>
        <begin position="817"/>
        <end position="842"/>
    </location>
</feature>
<comment type="similarity">
    <text evidence="1">Belongs to the sigma-70 factor family. ECF subfamily.</text>
</comment>
<evidence type="ECO:0000313" key="10">
    <source>
        <dbReference type="Proteomes" id="UP001205311"/>
    </source>
</evidence>
<dbReference type="InterPro" id="IPR041916">
    <property type="entry name" value="Anti_sigma_zinc_sf"/>
</dbReference>
<dbReference type="InterPro" id="IPR007627">
    <property type="entry name" value="RNA_pol_sigma70_r2"/>
</dbReference>
<organism evidence="9 10">
    <name type="scientific">Streptoalloteichus tenebrarius (strain ATCC 17920 / DSM 40477 / JCM 4838 / CBS 697.72 / NBRC 16177 / NCIMB 11028 / NRRL B-12390 / A12253. 1 / ISP 5477)</name>
    <name type="common">Streptomyces tenebrarius</name>
    <dbReference type="NCBI Taxonomy" id="1933"/>
    <lineage>
        <taxon>Bacteria</taxon>
        <taxon>Bacillati</taxon>
        <taxon>Actinomycetota</taxon>
        <taxon>Actinomycetes</taxon>
        <taxon>Pseudonocardiales</taxon>
        <taxon>Pseudonocardiaceae</taxon>
        <taxon>Streptoalloteichus</taxon>
    </lineage>
</organism>
<dbReference type="Proteomes" id="UP001205311">
    <property type="component" value="Unassembled WGS sequence"/>
</dbReference>
<feature type="domain" description="Putative zinc-finger" evidence="8">
    <location>
        <begin position="199"/>
        <end position="233"/>
    </location>
</feature>
<feature type="compositionally biased region" description="Pro residues" evidence="6">
    <location>
        <begin position="364"/>
        <end position="374"/>
    </location>
</feature>
<protein>
    <submittedName>
        <fullName evidence="9">RNA polymerase sigma factor, sigma-70 family</fullName>
    </submittedName>
</protein>
<dbReference type="NCBIfam" id="TIGR02937">
    <property type="entry name" value="sigma70-ECF"/>
    <property type="match status" value="1"/>
</dbReference>
<keyword evidence="3" id="KW-0731">Sigma factor</keyword>
<dbReference type="PANTHER" id="PTHR43133">
    <property type="entry name" value="RNA POLYMERASE ECF-TYPE SIGMA FACTO"/>
    <property type="match status" value="1"/>
</dbReference>
<dbReference type="InterPro" id="IPR027383">
    <property type="entry name" value="Znf_put"/>
</dbReference>
<evidence type="ECO:0000256" key="5">
    <source>
        <dbReference type="ARBA" id="ARBA00023163"/>
    </source>
</evidence>
<dbReference type="InterPro" id="IPR014284">
    <property type="entry name" value="RNA_pol_sigma-70_dom"/>
</dbReference>
<feature type="compositionally biased region" description="Pro residues" evidence="6">
    <location>
        <begin position="442"/>
        <end position="451"/>
    </location>
</feature>
<evidence type="ECO:0000256" key="2">
    <source>
        <dbReference type="ARBA" id="ARBA00023015"/>
    </source>
</evidence>
<evidence type="ECO:0000256" key="4">
    <source>
        <dbReference type="ARBA" id="ARBA00023125"/>
    </source>
</evidence>
<feature type="compositionally biased region" description="Low complexity" evidence="6">
    <location>
        <begin position="730"/>
        <end position="748"/>
    </location>
</feature>
<dbReference type="Gene3D" id="1.10.10.1320">
    <property type="entry name" value="Anti-sigma factor, zinc-finger domain"/>
    <property type="match status" value="1"/>
</dbReference>
<feature type="domain" description="RNA polymerase sigma-70 region 2" evidence="7">
    <location>
        <begin position="31"/>
        <end position="99"/>
    </location>
</feature>
<evidence type="ECO:0000313" key="9">
    <source>
        <dbReference type="EMBL" id="MCP2258638.1"/>
    </source>
</evidence>
<evidence type="ECO:0000259" key="7">
    <source>
        <dbReference type="Pfam" id="PF04542"/>
    </source>
</evidence>
<dbReference type="InterPro" id="IPR036388">
    <property type="entry name" value="WH-like_DNA-bd_sf"/>
</dbReference>
<feature type="compositionally biased region" description="Low complexity" evidence="6">
    <location>
        <begin position="452"/>
        <end position="466"/>
    </location>
</feature>
<evidence type="ECO:0000259" key="8">
    <source>
        <dbReference type="Pfam" id="PF13490"/>
    </source>
</evidence>
<feature type="compositionally biased region" description="Basic and acidic residues" evidence="6">
    <location>
        <begin position="691"/>
        <end position="706"/>
    </location>
</feature>